<evidence type="ECO:0000313" key="1">
    <source>
        <dbReference type="Proteomes" id="UP000492821"/>
    </source>
</evidence>
<reference evidence="2" key="2">
    <citation type="submission" date="2020-10" db="UniProtKB">
        <authorList>
            <consortium name="WormBaseParasite"/>
        </authorList>
    </citation>
    <scope>IDENTIFICATION</scope>
</reference>
<keyword evidence="1" id="KW-1185">Reference proteome</keyword>
<dbReference type="Proteomes" id="UP000492821">
    <property type="component" value="Unassembled WGS sequence"/>
</dbReference>
<organism evidence="1 2">
    <name type="scientific">Panagrellus redivivus</name>
    <name type="common">Microworm</name>
    <dbReference type="NCBI Taxonomy" id="6233"/>
    <lineage>
        <taxon>Eukaryota</taxon>
        <taxon>Metazoa</taxon>
        <taxon>Ecdysozoa</taxon>
        <taxon>Nematoda</taxon>
        <taxon>Chromadorea</taxon>
        <taxon>Rhabditida</taxon>
        <taxon>Tylenchina</taxon>
        <taxon>Panagrolaimomorpha</taxon>
        <taxon>Panagrolaimoidea</taxon>
        <taxon>Panagrolaimidae</taxon>
        <taxon>Panagrellus</taxon>
    </lineage>
</organism>
<protein>
    <submittedName>
        <fullName evidence="2">FBD domain-containing protein</fullName>
    </submittedName>
</protein>
<dbReference type="WBParaSite" id="Pan_g8986.t1">
    <property type="protein sequence ID" value="Pan_g8986.t1"/>
    <property type="gene ID" value="Pan_g8986"/>
</dbReference>
<dbReference type="SUPFAM" id="SSF52047">
    <property type="entry name" value="RNI-like"/>
    <property type="match status" value="1"/>
</dbReference>
<accession>A0A7E4WCU9</accession>
<proteinExistence type="predicted"/>
<dbReference type="InterPro" id="IPR032675">
    <property type="entry name" value="LRR_dom_sf"/>
</dbReference>
<sequence length="348" mass="39907">MASLKYHLLREVADIVFRDSSIWSRYTSRITSFVLSGKEPSLILRRMVQNEVITAYPDDGALEVTYGKHEVDYENLPVLLVNWARRLIIYSEDDWLQYSGAYDWENEDLEELCVVETEISNWPKIFQMFPNLVSLNLAASQFDDMLRGAPNKLAGLEEIGITFPPLDEIDDTDVCLADTCMALCKHQSKYPALKVVHLKEVDLGNEFKYPKPSKVIPMPSVKHLKMAAVHDYTSFNLKLLTTIQKLFPSLETLDMDVEAQLCEENLGLENINKFYKAFHSLSVGFDLNVKYREELTSYDIDISQFRNLIVTKGTVTEKDGLLTVKTCLPGKAFIREVSIKNFYGFHYL</sequence>
<name>A0A7E4WCU9_PANRE</name>
<dbReference type="AlphaFoldDB" id="A0A7E4WCU9"/>
<reference evidence="1" key="1">
    <citation type="journal article" date="2013" name="Genetics">
        <title>The draft genome and transcriptome of Panagrellus redivivus are shaped by the harsh demands of a free-living lifestyle.</title>
        <authorList>
            <person name="Srinivasan J."/>
            <person name="Dillman A.R."/>
            <person name="Macchietto M.G."/>
            <person name="Heikkinen L."/>
            <person name="Lakso M."/>
            <person name="Fracchia K.M."/>
            <person name="Antoshechkin I."/>
            <person name="Mortazavi A."/>
            <person name="Wong G."/>
            <person name="Sternberg P.W."/>
        </authorList>
    </citation>
    <scope>NUCLEOTIDE SEQUENCE [LARGE SCALE GENOMIC DNA]</scope>
    <source>
        <strain evidence="1">MT8872</strain>
    </source>
</reference>
<dbReference type="Gene3D" id="3.80.10.10">
    <property type="entry name" value="Ribonuclease Inhibitor"/>
    <property type="match status" value="1"/>
</dbReference>
<evidence type="ECO:0000313" key="2">
    <source>
        <dbReference type="WBParaSite" id="Pan_g8986.t1"/>
    </source>
</evidence>